<dbReference type="Proteomes" id="UP000199111">
    <property type="component" value="Unassembled WGS sequence"/>
</dbReference>
<dbReference type="InterPro" id="IPR028082">
    <property type="entry name" value="Peripla_BP_I"/>
</dbReference>
<dbReference type="Gene3D" id="3.40.50.2300">
    <property type="match status" value="1"/>
</dbReference>
<dbReference type="EMBL" id="FOQY01000030">
    <property type="protein sequence ID" value="SFK62600.1"/>
    <property type="molecule type" value="Genomic_DNA"/>
</dbReference>
<gene>
    <name evidence="1" type="ORF">SAMN05216275_13054</name>
</gene>
<accession>A0A1I4B2K1</accession>
<dbReference type="AlphaFoldDB" id="A0A1I4B2K1"/>
<keyword evidence="2" id="KW-1185">Reference proteome</keyword>
<evidence type="ECO:0000313" key="2">
    <source>
        <dbReference type="Proteomes" id="UP000199111"/>
    </source>
</evidence>
<dbReference type="GeneID" id="96302043"/>
<evidence type="ECO:0008006" key="3">
    <source>
        <dbReference type="Google" id="ProtNLM"/>
    </source>
</evidence>
<dbReference type="SUPFAM" id="SSF53822">
    <property type="entry name" value="Periplasmic binding protein-like I"/>
    <property type="match status" value="1"/>
</dbReference>
<reference evidence="2" key="1">
    <citation type="submission" date="2016-10" db="EMBL/GenBank/DDBJ databases">
        <authorList>
            <person name="Varghese N."/>
            <person name="Submissions S."/>
        </authorList>
    </citation>
    <scope>NUCLEOTIDE SEQUENCE [LARGE SCALE GENOMIC DNA]</scope>
    <source>
        <strain evidence="2">CGMCC 4.2126</strain>
    </source>
</reference>
<dbReference type="RefSeq" id="WP_093890629.1">
    <property type="nucleotide sequence ID" value="NZ_FOQY01000030.1"/>
</dbReference>
<protein>
    <recommendedName>
        <fullName evidence="3">Substrate-binding protein</fullName>
    </recommendedName>
</protein>
<evidence type="ECO:0000313" key="1">
    <source>
        <dbReference type="EMBL" id="SFK62600.1"/>
    </source>
</evidence>
<sequence length="188" mass="19788">MTVTGRADRSGSPLIRRGAVAGAVAPGRAAGHTPAETAALLDLLTAARPRVETVTVGHGRDDASRAAAQAFVRSWEGAGGTVPAIVDWPEEAASWLRPARRFAAGDPDAWVVAGTALGWAQMSRRLRHSTGWEPRRTYGFACLGDVRVVELAGPATLEGMRGVAADGSAWRIGRGLITYYPHPGESPR</sequence>
<proteinExistence type="predicted"/>
<name>A0A1I4B2K1_9ACTN</name>
<organism evidence="1 2">
    <name type="scientific">Streptosporangium canum</name>
    <dbReference type="NCBI Taxonomy" id="324952"/>
    <lineage>
        <taxon>Bacteria</taxon>
        <taxon>Bacillati</taxon>
        <taxon>Actinomycetota</taxon>
        <taxon>Actinomycetes</taxon>
        <taxon>Streptosporangiales</taxon>
        <taxon>Streptosporangiaceae</taxon>
        <taxon>Streptosporangium</taxon>
    </lineage>
</organism>